<dbReference type="OrthoDB" id="5559898at2759"/>
<gene>
    <name evidence="1" type="ORF">DFH94DRAFT_149770</name>
</gene>
<organism evidence="1 2">
    <name type="scientific">Russula ochroleuca</name>
    <dbReference type="NCBI Taxonomy" id="152965"/>
    <lineage>
        <taxon>Eukaryota</taxon>
        <taxon>Fungi</taxon>
        <taxon>Dikarya</taxon>
        <taxon>Basidiomycota</taxon>
        <taxon>Agaricomycotina</taxon>
        <taxon>Agaricomycetes</taxon>
        <taxon>Russulales</taxon>
        <taxon>Russulaceae</taxon>
        <taxon>Russula</taxon>
    </lineage>
</organism>
<evidence type="ECO:0000313" key="1">
    <source>
        <dbReference type="EMBL" id="KAF8473072.1"/>
    </source>
</evidence>
<reference evidence="1" key="1">
    <citation type="submission" date="2019-10" db="EMBL/GenBank/DDBJ databases">
        <authorList>
            <consortium name="DOE Joint Genome Institute"/>
            <person name="Kuo A."/>
            <person name="Miyauchi S."/>
            <person name="Kiss E."/>
            <person name="Drula E."/>
            <person name="Kohler A."/>
            <person name="Sanchez-Garcia M."/>
            <person name="Andreopoulos B."/>
            <person name="Barry K.W."/>
            <person name="Bonito G."/>
            <person name="Buee M."/>
            <person name="Carver A."/>
            <person name="Chen C."/>
            <person name="Cichocki N."/>
            <person name="Clum A."/>
            <person name="Culley D."/>
            <person name="Crous P.W."/>
            <person name="Fauchery L."/>
            <person name="Girlanda M."/>
            <person name="Hayes R."/>
            <person name="Keri Z."/>
            <person name="LaButti K."/>
            <person name="Lipzen A."/>
            <person name="Lombard V."/>
            <person name="Magnuson J."/>
            <person name="Maillard F."/>
            <person name="Morin E."/>
            <person name="Murat C."/>
            <person name="Nolan M."/>
            <person name="Ohm R."/>
            <person name="Pangilinan J."/>
            <person name="Pereira M."/>
            <person name="Perotto S."/>
            <person name="Peter M."/>
            <person name="Riley R."/>
            <person name="Sitrit Y."/>
            <person name="Stielow B."/>
            <person name="Szollosi G."/>
            <person name="Zifcakova L."/>
            <person name="Stursova M."/>
            <person name="Spatafora J.W."/>
            <person name="Tedersoo L."/>
            <person name="Vaario L.-M."/>
            <person name="Yamada A."/>
            <person name="Yan M."/>
            <person name="Wang P."/>
            <person name="Xu J."/>
            <person name="Bruns T."/>
            <person name="Baldrian P."/>
            <person name="Vilgalys R."/>
            <person name="Henrissat B."/>
            <person name="Grigoriev I.V."/>
            <person name="Hibbett D."/>
            <person name="Nagy L.G."/>
            <person name="Martin F.M."/>
        </authorList>
    </citation>
    <scope>NUCLEOTIDE SEQUENCE</scope>
    <source>
        <strain evidence="1">Prilba</strain>
    </source>
</reference>
<reference evidence="1" key="2">
    <citation type="journal article" date="2020" name="Nat. Commun.">
        <title>Large-scale genome sequencing of mycorrhizal fungi provides insights into the early evolution of symbiotic traits.</title>
        <authorList>
            <person name="Miyauchi S."/>
            <person name="Kiss E."/>
            <person name="Kuo A."/>
            <person name="Drula E."/>
            <person name="Kohler A."/>
            <person name="Sanchez-Garcia M."/>
            <person name="Morin E."/>
            <person name="Andreopoulos B."/>
            <person name="Barry K.W."/>
            <person name="Bonito G."/>
            <person name="Buee M."/>
            <person name="Carver A."/>
            <person name="Chen C."/>
            <person name="Cichocki N."/>
            <person name="Clum A."/>
            <person name="Culley D."/>
            <person name="Crous P.W."/>
            <person name="Fauchery L."/>
            <person name="Girlanda M."/>
            <person name="Hayes R.D."/>
            <person name="Keri Z."/>
            <person name="LaButti K."/>
            <person name="Lipzen A."/>
            <person name="Lombard V."/>
            <person name="Magnuson J."/>
            <person name="Maillard F."/>
            <person name="Murat C."/>
            <person name="Nolan M."/>
            <person name="Ohm R.A."/>
            <person name="Pangilinan J."/>
            <person name="Pereira M.F."/>
            <person name="Perotto S."/>
            <person name="Peter M."/>
            <person name="Pfister S."/>
            <person name="Riley R."/>
            <person name="Sitrit Y."/>
            <person name="Stielow J.B."/>
            <person name="Szollosi G."/>
            <person name="Zifcakova L."/>
            <person name="Stursova M."/>
            <person name="Spatafora J.W."/>
            <person name="Tedersoo L."/>
            <person name="Vaario L.M."/>
            <person name="Yamada A."/>
            <person name="Yan M."/>
            <person name="Wang P."/>
            <person name="Xu J."/>
            <person name="Bruns T."/>
            <person name="Baldrian P."/>
            <person name="Vilgalys R."/>
            <person name="Dunand C."/>
            <person name="Henrissat B."/>
            <person name="Grigoriev I.V."/>
            <person name="Hibbett D."/>
            <person name="Nagy L.G."/>
            <person name="Martin F.M."/>
        </authorList>
    </citation>
    <scope>NUCLEOTIDE SEQUENCE</scope>
    <source>
        <strain evidence="1">Prilba</strain>
    </source>
</reference>
<dbReference type="EMBL" id="WHVB01000019">
    <property type="protein sequence ID" value="KAF8473072.1"/>
    <property type="molecule type" value="Genomic_DNA"/>
</dbReference>
<proteinExistence type="predicted"/>
<evidence type="ECO:0000313" key="2">
    <source>
        <dbReference type="Proteomes" id="UP000759537"/>
    </source>
</evidence>
<name>A0A9P5K190_9AGAM</name>
<keyword evidence="2" id="KW-1185">Reference proteome</keyword>
<dbReference type="Proteomes" id="UP000759537">
    <property type="component" value="Unassembled WGS sequence"/>
</dbReference>
<protein>
    <submittedName>
        <fullName evidence="1">Uncharacterized protein</fullName>
    </submittedName>
</protein>
<accession>A0A9P5K190</accession>
<sequence length="221" mass="24784">MRFRPLTVRSVAVTRTGSRAFGLFTRKRTNASCIPPSQSCQPILSPANPIPHPSRHAPSAEHLSALWALKTLVYKCALDTETRHHRRCRLRRAWAGGVPSSAQCCRPRRREHSIRRAWPGVALESRDADLSLQAAVAFTLQPRQQLRAHLRSRTSPTLVPQRARHAPAHAHCAVLGAIIELAWARRSFADLGLRVWSCTLSSLMVPIRRYYCRVGGRKVGQ</sequence>
<comment type="caution">
    <text evidence="1">The sequence shown here is derived from an EMBL/GenBank/DDBJ whole genome shotgun (WGS) entry which is preliminary data.</text>
</comment>
<dbReference type="AlphaFoldDB" id="A0A9P5K190"/>